<comment type="caution">
    <text evidence="8">The sequence shown here is derived from an EMBL/GenBank/DDBJ whole genome shotgun (WGS) entry which is preliminary data.</text>
</comment>
<dbReference type="AlphaFoldDB" id="A0A562QT98"/>
<proteinExistence type="inferred from homology"/>
<feature type="domain" description="Flagellin N-terminal" evidence="6">
    <location>
        <begin position="3"/>
        <end position="138"/>
    </location>
</feature>
<feature type="domain" description="Flagellin C-terminal" evidence="7">
    <location>
        <begin position="726"/>
        <end position="811"/>
    </location>
</feature>
<keyword evidence="8" id="KW-0282">Flagellum</keyword>
<evidence type="ECO:0000256" key="4">
    <source>
        <dbReference type="RuleBase" id="RU362073"/>
    </source>
</evidence>
<evidence type="ECO:0000256" key="1">
    <source>
        <dbReference type="ARBA" id="ARBA00005709"/>
    </source>
</evidence>
<evidence type="ECO:0000259" key="7">
    <source>
        <dbReference type="Pfam" id="PF00700"/>
    </source>
</evidence>
<dbReference type="Pfam" id="PF00669">
    <property type="entry name" value="Flagellin_N"/>
    <property type="match status" value="1"/>
</dbReference>
<gene>
    <name evidence="8" type="ORF">IQ10_00378</name>
</gene>
<dbReference type="PANTHER" id="PTHR42792:SF2">
    <property type="entry name" value="FLAGELLIN"/>
    <property type="match status" value="1"/>
</dbReference>
<sequence length="812" mass="82543">MIINNNIPALNTYRQMGVNQAGAQNSMEKLASGLRINKAGDDAAGLAISEKMRAQIRGLDQASRNSQDGISMIQTAEGALQETHNILQRMRELATQSANDTNVEVDRDEIQKEMNELTSEINRIGNTTEFNTRKILNGDISTTATKKEAGSFVAGGGVSAVSLKADSSLVSGNYTVDVASSVEKSVTAQADGGTGITDIDAANASGLTAGDYKINVSTTTAKSLDSSTVDLDDGVTNLSVASNSSLAAGTGYGVEVTRTDAIGTFTAANGLNATGASTFTAGDAQSLTGGNYTIETASKTNGLTNTSGTNLVSSITIDDQGLFAAQGIGGADLQIKTDGAGGIALWSSDGLTQLSDTVTLDDNVQTYRFYNAGTDMGITFDVTAGAATAASDAEEDNFTFDVDQTLTVKDASSNTVGTATIAAGTAAGTTNIALTDAVTDGTGTLALEHGGNTAAANGTMDVGTIASDTSTAFTIENTISAQLKDTDGVTNIGSAVTFNVNDTGVSLGSGVAFDAAASLSAYSATATETSTFDVTSGTAKVATLQDSGGTQVSGTNTIVLSDNQNNVSFNNGVNFDVGTAADGDATFTVADTNVFTGTLKDSGGTAVSSKTLSANSAVDFGNGLTVHTGSTLSVGSASLEVSGTVTDGSLQMQIGANQGQSFNINIKDMRSQALKVSGSAGGDAKVATGVEDAKFTATKTATDGTNNSEEEYALDVSDHKSAAAAIKVINNAIESVSAQRSNLGAFQNRLEHTISNLSNAAENLQAAESRIRDVDMAREVMDMTKNNILAQASQAMLAQANQAPQAVLQLLG</sequence>
<evidence type="ECO:0000256" key="2">
    <source>
        <dbReference type="ARBA" id="ARBA00020110"/>
    </source>
</evidence>
<dbReference type="GO" id="GO:0009288">
    <property type="term" value="C:bacterial-type flagellum"/>
    <property type="evidence" value="ECO:0007669"/>
    <property type="project" value="UniProtKB-SubCell"/>
</dbReference>
<comment type="function">
    <text evidence="4">Flagellin is the subunit protein which polymerizes to form the filaments of bacterial flagella.</text>
</comment>
<keyword evidence="8" id="KW-0969">Cilium</keyword>
<protein>
    <recommendedName>
        <fullName evidence="2 4">Flagellin</fullName>
    </recommendedName>
</protein>
<keyword evidence="9" id="KW-1185">Reference proteome</keyword>
<dbReference type="PRINTS" id="PR00207">
    <property type="entry name" value="FLAGELLIN"/>
</dbReference>
<dbReference type="Gene3D" id="1.20.1330.10">
    <property type="entry name" value="f41 fragment of flagellin, N-terminal domain"/>
    <property type="match status" value="2"/>
</dbReference>
<dbReference type="Pfam" id="PF00700">
    <property type="entry name" value="Flagellin_C"/>
    <property type="match status" value="1"/>
</dbReference>
<dbReference type="EMBL" id="VLKZ01000001">
    <property type="protein sequence ID" value="TWI59955.1"/>
    <property type="molecule type" value="Genomic_DNA"/>
</dbReference>
<dbReference type="InterPro" id="IPR001492">
    <property type="entry name" value="Flagellin"/>
</dbReference>
<feature type="coiled-coil region" evidence="5">
    <location>
        <begin position="747"/>
        <end position="777"/>
    </location>
</feature>
<name>A0A562QT98_9BACI</name>
<reference evidence="8 9" key="1">
    <citation type="journal article" date="2015" name="Stand. Genomic Sci.">
        <title>Genomic Encyclopedia of Bacterial and Archaeal Type Strains, Phase III: the genomes of soil and plant-associated and newly described type strains.</title>
        <authorList>
            <person name="Whitman W.B."/>
            <person name="Woyke T."/>
            <person name="Klenk H.P."/>
            <person name="Zhou Y."/>
            <person name="Lilburn T.G."/>
            <person name="Beck B.J."/>
            <person name="De Vos P."/>
            <person name="Vandamme P."/>
            <person name="Eisen J.A."/>
            <person name="Garrity G."/>
            <person name="Hugenholtz P."/>
            <person name="Kyrpides N.C."/>
        </authorList>
    </citation>
    <scope>NUCLEOTIDE SEQUENCE [LARGE SCALE GENOMIC DNA]</scope>
    <source>
        <strain evidence="8 9">CGMCC 1.10116</strain>
    </source>
</reference>
<dbReference type="Gene3D" id="3.30.70.2120">
    <property type="match status" value="1"/>
</dbReference>
<dbReference type="Proteomes" id="UP000315711">
    <property type="component" value="Unassembled WGS sequence"/>
</dbReference>
<dbReference type="GO" id="GO:0005198">
    <property type="term" value="F:structural molecule activity"/>
    <property type="evidence" value="ECO:0007669"/>
    <property type="project" value="UniProtKB-UniRule"/>
</dbReference>
<dbReference type="InterPro" id="IPR046358">
    <property type="entry name" value="Flagellin_C"/>
</dbReference>
<keyword evidence="4" id="KW-0964">Secreted</keyword>
<evidence type="ECO:0000313" key="9">
    <source>
        <dbReference type="Proteomes" id="UP000315711"/>
    </source>
</evidence>
<dbReference type="GO" id="GO:0005576">
    <property type="term" value="C:extracellular region"/>
    <property type="evidence" value="ECO:0007669"/>
    <property type="project" value="UniProtKB-SubCell"/>
</dbReference>
<comment type="subcellular location">
    <subcellularLocation>
        <location evidence="4">Secreted</location>
    </subcellularLocation>
    <subcellularLocation>
        <location evidence="4">Bacterial flagellum</location>
    </subcellularLocation>
</comment>
<dbReference type="SUPFAM" id="SSF64518">
    <property type="entry name" value="Phase 1 flagellin"/>
    <property type="match status" value="2"/>
</dbReference>
<accession>A0A562QT98</accession>
<evidence type="ECO:0000259" key="6">
    <source>
        <dbReference type="Pfam" id="PF00669"/>
    </source>
</evidence>
<comment type="similarity">
    <text evidence="1 4">Belongs to the bacterial flagellin family.</text>
</comment>
<keyword evidence="8" id="KW-0966">Cell projection</keyword>
<keyword evidence="3 4" id="KW-0975">Bacterial flagellum</keyword>
<dbReference type="InterPro" id="IPR001029">
    <property type="entry name" value="Flagellin_N"/>
</dbReference>
<evidence type="ECO:0000256" key="5">
    <source>
        <dbReference type="SAM" id="Coils"/>
    </source>
</evidence>
<evidence type="ECO:0000313" key="8">
    <source>
        <dbReference type="EMBL" id="TWI59955.1"/>
    </source>
</evidence>
<evidence type="ECO:0000256" key="3">
    <source>
        <dbReference type="ARBA" id="ARBA00023143"/>
    </source>
</evidence>
<dbReference type="PANTHER" id="PTHR42792">
    <property type="entry name" value="FLAGELLIN"/>
    <property type="match status" value="1"/>
</dbReference>
<organism evidence="8 9">
    <name type="scientific">Halalkalibacter nanhaiisediminis</name>
    <dbReference type="NCBI Taxonomy" id="688079"/>
    <lineage>
        <taxon>Bacteria</taxon>
        <taxon>Bacillati</taxon>
        <taxon>Bacillota</taxon>
        <taxon>Bacilli</taxon>
        <taxon>Bacillales</taxon>
        <taxon>Bacillaceae</taxon>
        <taxon>Halalkalibacter</taxon>
    </lineage>
</organism>
<keyword evidence="5" id="KW-0175">Coiled coil</keyword>